<dbReference type="Pfam" id="PF12728">
    <property type="entry name" value="HTH_17"/>
    <property type="match status" value="1"/>
</dbReference>
<evidence type="ECO:0000259" key="1">
    <source>
        <dbReference type="Pfam" id="PF12728"/>
    </source>
</evidence>
<proteinExistence type="predicted"/>
<name>X1SU06_9ZZZZ</name>
<dbReference type="InterPro" id="IPR041657">
    <property type="entry name" value="HTH_17"/>
</dbReference>
<feature type="domain" description="Helix-turn-helix" evidence="1">
    <location>
        <begin position="7"/>
        <end position="50"/>
    </location>
</feature>
<evidence type="ECO:0000313" key="2">
    <source>
        <dbReference type="EMBL" id="GAI96438.1"/>
    </source>
</evidence>
<dbReference type="EMBL" id="BARW01022176">
    <property type="protein sequence ID" value="GAI96438.1"/>
    <property type="molecule type" value="Genomic_DNA"/>
</dbReference>
<gene>
    <name evidence="2" type="ORF">S12H4_37089</name>
</gene>
<feature type="non-terminal residue" evidence="2">
    <location>
        <position position="52"/>
    </location>
</feature>
<dbReference type="AlphaFoldDB" id="X1SU06"/>
<accession>X1SU06</accession>
<comment type="caution">
    <text evidence="2">The sequence shown here is derived from an EMBL/GenBank/DDBJ whole genome shotgun (WGS) entry which is preliminary data.</text>
</comment>
<sequence length="52" mass="5612">MEAQSVVLTVDEVAALLKISRPQAYLGVAKGQIPSIRVGRRILIPRAALQTL</sequence>
<organism evidence="2">
    <name type="scientific">marine sediment metagenome</name>
    <dbReference type="NCBI Taxonomy" id="412755"/>
    <lineage>
        <taxon>unclassified sequences</taxon>
        <taxon>metagenomes</taxon>
        <taxon>ecological metagenomes</taxon>
    </lineage>
</organism>
<protein>
    <recommendedName>
        <fullName evidence="1">Helix-turn-helix domain-containing protein</fullName>
    </recommendedName>
</protein>
<dbReference type="NCBIfam" id="TIGR01764">
    <property type="entry name" value="excise"/>
    <property type="match status" value="1"/>
</dbReference>
<reference evidence="2" key="1">
    <citation type="journal article" date="2014" name="Front. Microbiol.">
        <title>High frequency of phylogenetically diverse reductive dehalogenase-homologous genes in deep subseafloor sedimentary metagenomes.</title>
        <authorList>
            <person name="Kawai M."/>
            <person name="Futagami T."/>
            <person name="Toyoda A."/>
            <person name="Takaki Y."/>
            <person name="Nishi S."/>
            <person name="Hori S."/>
            <person name="Arai W."/>
            <person name="Tsubouchi T."/>
            <person name="Morono Y."/>
            <person name="Uchiyama I."/>
            <person name="Ito T."/>
            <person name="Fujiyama A."/>
            <person name="Inagaki F."/>
            <person name="Takami H."/>
        </authorList>
    </citation>
    <scope>NUCLEOTIDE SEQUENCE</scope>
    <source>
        <strain evidence="2">Expedition CK06-06</strain>
    </source>
</reference>
<dbReference type="GO" id="GO:0003677">
    <property type="term" value="F:DNA binding"/>
    <property type="evidence" value="ECO:0007669"/>
    <property type="project" value="InterPro"/>
</dbReference>
<dbReference type="InterPro" id="IPR010093">
    <property type="entry name" value="SinI_DNA-bd"/>
</dbReference>